<protein>
    <submittedName>
        <fullName evidence="1">Uncharacterized protein</fullName>
    </submittedName>
</protein>
<sequence length="42" mass="4748">MRPLAVRALVWAAVALALLGTLMLYQRPDFLVNLADQLWSCF</sequence>
<dbReference type="AlphaFoldDB" id="A0A4P6WVJ6"/>
<accession>A0A4P6WVJ6</accession>
<keyword evidence="2" id="KW-1185">Reference proteome</keyword>
<dbReference type="Proteomes" id="UP000293912">
    <property type="component" value="Chromosome"/>
</dbReference>
<organism evidence="1 2">
    <name type="scientific">Hydrogenophaga pseudoflava</name>
    <name type="common">Pseudomonas carboxydoflava</name>
    <dbReference type="NCBI Taxonomy" id="47421"/>
    <lineage>
        <taxon>Bacteria</taxon>
        <taxon>Pseudomonadati</taxon>
        <taxon>Pseudomonadota</taxon>
        <taxon>Betaproteobacteria</taxon>
        <taxon>Burkholderiales</taxon>
        <taxon>Comamonadaceae</taxon>
        <taxon>Hydrogenophaga</taxon>
    </lineage>
</organism>
<name>A0A4P6WVJ6_HYDPS</name>
<dbReference type="RefSeq" id="WP_256861488.1">
    <property type="nucleotide sequence ID" value="NZ_CP037867.1"/>
</dbReference>
<proteinExistence type="predicted"/>
<evidence type="ECO:0000313" key="1">
    <source>
        <dbReference type="EMBL" id="QBM27912.1"/>
    </source>
</evidence>
<reference evidence="1 2" key="1">
    <citation type="submission" date="2019-03" db="EMBL/GenBank/DDBJ databases">
        <authorList>
            <person name="Sebastian G."/>
            <person name="Baumann P."/>
            <person name="Ruckert C."/>
            <person name="Kalinowski J."/>
            <person name="Nebel B."/>
            <person name="Takors R."/>
            <person name="Blombach B."/>
        </authorList>
    </citation>
    <scope>NUCLEOTIDE SEQUENCE [LARGE SCALE GENOMIC DNA]</scope>
    <source>
        <strain evidence="1 2">DSM 1084</strain>
    </source>
</reference>
<dbReference type="KEGG" id="hpse:HPF_09455"/>
<dbReference type="EMBL" id="CP037867">
    <property type="protein sequence ID" value="QBM27912.1"/>
    <property type="molecule type" value="Genomic_DNA"/>
</dbReference>
<evidence type="ECO:0000313" key="2">
    <source>
        <dbReference type="Proteomes" id="UP000293912"/>
    </source>
</evidence>
<gene>
    <name evidence="1" type="ORF">HPF_09455</name>
</gene>